<comment type="caution">
    <text evidence="1">The sequence shown here is derived from an EMBL/GenBank/DDBJ whole genome shotgun (WGS) entry which is preliminary data.</text>
</comment>
<gene>
    <name evidence="1" type="ORF">KTH64_03105</name>
</gene>
<evidence type="ECO:0000313" key="2">
    <source>
        <dbReference type="Proteomes" id="UP001208534"/>
    </source>
</evidence>
<reference evidence="1" key="1">
    <citation type="submission" date="2021-06" db="EMBL/GenBank/DDBJ databases">
        <title>Propagation of a rapidly emergent carbapenem-resistant Acinetobacter baumannii lineage by various extra-hospital transmission networks.</title>
        <authorList>
            <person name="Calix J."/>
        </authorList>
    </citation>
    <scope>NUCLEOTIDE SEQUENCE</scope>
    <source>
        <strain evidence="1">WU_MDCI_Aw63</strain>
    </source>
</reference>
<dbReference type="Proteomes" id="UP001208534">
    <property type="component" value="Unassembled WGS sequence"/>
</dbReference>
<organism evidence="1 2">
    <name type="scientific">Acinetobacter junii</name>
    <dbReference type="NCBI Taxonomy" id="40215"/>
    <lineage>
        <taxon>Bacteria</taxon>
        <taxon>Pseudomonadati</taxon>
        <taxon>Pseudomonadota</taxon>
        <taxon>Gammaproteobacteria</taxon>
        <taxon>Moraxellales</taxon>
        <taxon>Moraxellaceae</taxon>
        <taxon>Acinetobacter</taxon>
    </lineage>
</organism>
<proteinExistence type="predicted"/>
<dbReference type="RefSeq" id="WP_262578611.1">
    <property type="nucleotide sequence ID" value="NZ_JAHPRE010000008.1"/>
</dbReference>
<sequence length="327" mass="35767">MINIVLEMHWSNNPIPLDQLKSDPDFILDIPLGLFTSLESPVKSVNGITGDVILNADDVGADQAGAAQAVLETLDNQKLDKIDYVQHFRGLFSSYAALTAALPIALDGDYAHIDSGSGFDRMSAIWDSDDSKWTVNAVNVGSNTDEVPEGSSNLYFTSDRVRQTTLMGLDLSDSNAVVTTDAILVAIGKLQSQINEMGSDVWNWVHYSEVGIFGSCFAEYFINGIGGLYFCIKDNVLYVKGLITVTTSASTVQNIFVFQNADYYILKPDILNVNLQYFSAQRINLWLTGSLVYEYVKSGATYALKTTSSITAGHVFQILPTALCYVN</sequence>
<name>A0AAW5RB41_ACIJU</name>
<dbReference type="EMBL" id="JAHPRE010000008">
    <property type="protein sequence ID" value="MCU4395977.1"/>
    <property type="molecule type" value="Genomic_DNA"/>
</dbReference>
<dbReference type="AlphaFoldDB" id="A0AAW5RB41"/>
<evidence type="ECO:0000313" key="1">
    <source>
        <dbReference type="EMBL" id="MCU4395977.1"/>
    </source>
</evidence>
<accession>A0AAW5RB41</accession>
<protein>
    <submittedName>
        <fullName evidence="1">Uncharacterized protein</fullName>
    </submittedName>
</protein>